<dbReference type="InterPro" id="IPR002925">
    <property type="entry name" value="Dienelactn_hydro"/>
</dbReference>
<dbReference type="Gene3D" id="3.40.50.1820">
    <property type="entry name" value="alpha/beta hydrolase"/>
    <property type="match status" value="1"/>
</dbReference>
<dbReference type="PANTHER" id="PTHR47668:SF1">
    <property type="entry name" value="DIENELACTONE HYDROLASE DOMAIN-CONTAINING PROTEIN-RELATED"/>
    <property type="match status" value="1"/>
</dbReference>
<dbReference type="Proteomes" id="UP000250266">
    <property type="component" value="Unassembled WGS sequence"/>
</dbReference>
<dbReference type="PANTHER" id="PTHR47668">
    <property type="entry name" value="DIENELACTONE HYDROLASE FAMILY PROTEIN (AFU_ORTHOLOGUE AFUA_6G01940)"/>
    <property type="match status" value="1"/>
</dbReference>
<dbReference type="AlphaFoldDB" id="A0A8E2E034"/>
<keyword evidence="3" id="KW-1185">Reference proteome</keyword>
<sequence>MAQQGNSAACCTIPPVSADYKEKGEFAAAAAIVLVYDIFGFSPQILQGADLLAHASSKHQYRVYMPDILVGNLADPAWFPPDTLEKSQAMGSYFGPQGPADANTMLAKLLSVVNAIKETSSPMEALGVLGYCWGAKIVSLASTADTPFKAAGEVHPSGLDPADAPKITIPLCMLASQDEDASLVKAFEEGLVVPKLVERYEEAPHGWMASRGDLEDAKGKADYERGYATVLAFL</sequence>
<evidence type="ECO:0000259" key="1">
    <source>
        <dbReference type="Pfam" id="PF01738"/>
    </source>
</evidence>
<name>A0A8E2E034_9PEZI</name>
<dbReference type="SUPFAM" id="SSF53474">
    <property type="entry name" value="alpha/beta-Hydrolases"/>
    <property type="match status" value="1"/>
</dbReference>
<dbReference type="OrthoDB" id="2147163at2759"/>
<proteinExistence type="predicted"/>
<dbReference type="EMBL" id="KV745393">
    <property type="protein sequence ID" value="OCK74917.1"/>
    <property type="molecule type" value="Genomic_DNA"/>
</dbReference>
<dbReference type="InterPro" id="IPR029058">
    <property type="entry name" value="AB_hydrolase_fold"/>
</dbReference>
<gene>
    <name evidence="2" type="ORF">K432DRAFT_420081</name>
</gene>
<dbReference type="Pfam" id="PF01738">
    <property type="entry name" value="DLH"/>
    <property type="match status" value="1"/>
</dbReference>
<organism evidence="2 3">
    <name type="scientific">Lepidopterella palustris CBS 459.81</name>
    <dbReference type="NCBI Taxonomy" id="1314670"/>
    <lineage>
        <taxon>Eukaryota</taxon>
        <taxon>Fungi</taxon>
        <taxon>Dikarya</taxon>
        <taxon>Ascomycota</taxon>
        <taxon>Pezizomycotina</taxon>
        <taxon>Dothideomycetes</taxon>
        <taxon>Pleosporomycetidae</taxon>
        <taxon>Mytilinidiales</taxon>
        <taxon>Argynnaceae</taxon>
        <taxon>Lepidopterella</taxon>
    </lineage>
</organism>
<protein>
    <recommendedName>
        <fullName evidence="1">Dienelactone hydrolase domain-containing protein</fullName>
    </recommendedName>
</protein>
<feature type="domain" description="Dienelactone hydrolase" evidence="1">
    <location>
        <begin position="29"/>
        <end position="221"/>
    </location>
</feature>
<reference evidence="2 3" key="1">
    <citation type="journal article" date="2016" name="Nat. Commun.">
        <title>Ectomycorrhizal ecology is imprinted in the genome of the dominant symbiotic fungus Cenococcum geophilum.</title>
        <authorList>
            <consortium name="DOE Joint Genome Institute"/>
            <person name="Peter M."/>
            <person name="Kohler A."/>
            <person name="Ohm R.A."/>
            <person name="Kuo A."/>
            <person name="Krutzmann J."/>
            <person name="Morin E."/>
            <person name="Arend M."/>
            <person name="Barry K.W."/>
            <person name="Binder M."/>
            <person name="Choi C."/>
            <person name="Clum A."/>
            <person name="Copeland A."/>
            <person name="Grisel N."/>
            <person name="Haridas S."/>
            <person name="Kipfer T."/>
            <person name="LaButti K."/>
            <person name="Lindquist E."/>
            <person name="Lipzen A."/>
            <person name="Maire R."/>
            <person name="Meier B."/>
            <person name="Mihaltcheva S."/>
            <person name="Molinier V."/>
            <person name="Murat C."/>
            <person name="Poggeler S."/>
            <person name="Quandt C.A."/>
            <person name="Sperisen C."/>
            <person name="Tritt A."/>
            <person name="Tisserant E."/>
            <person name="Crous P.W."/>
            <person name="Henrissat B."/>
            <person name="Nehls U."/>
            <person name="Egli S."/>
            <person name="Spatafora J.W."/>
            <person name="Grigoriev I.V."/>
            <person name="Martin F.M."/>
        </authorList>
    </citation>
    <scope>NUCLEOTIDE SEQUENCE [LARGE SCALE GENOMIC DNA]</scope>
    <source>
        <strain evidence="2 3">CBS 459.81</strain>
    </source>
</reference>
<evidence type="ECO:0000313" key="3">
    <source>
        <dbReference type="Proteomes" id="UP000250266"/>
    </source>
</evidence>
<evidence type="ECO:0000313" key="2">
    <source>
        <dbReference type="EMBL" id="OCK74917.1"/>
    </source>
</evidence>
<dbReference type="GO" id="GO:0016787">
    <property type="term" value="F:hydrolase activity"/>
    <property type="evidence" value="ECO:0007669"/>
    <property type="project" value="InterPro"/>
</dbReference>
<accession>A0A8E2E034</accession>